<evidence type="ECO:0000313" key="1">
    <source>
        <dbReference type="EMBL" id="CAG5114328.1"/>
    </source>
</evidence>
<dbReference type="Proteomes" id="UP001158576">
    <property type="component" value="Chromosome 2"/>
</dbReference>
<gene>
    <name evidence="1" type="ORF">OKIOD_LOCUS17152</name>
</gene>
<evidence type="ECO:0000313" key="2">
    <source>
        <dbReference type="Proteomes" id="UP001158576"/>
    </source>
</evidence>
<keyword evidence="2" id="KW-1185">Reference proteome</keyword>
<name>A0ABN7TF91_OIKDI</name>
<accession>A0ABN7TF91</accession>
<protein>
    <submittedName>
        <fullName evidence="1">Oidioi.mRNA.OKI2018_I69.chr2.g8387.t1.cds</fullName>
    </submittedName>
</protein>
<sequence>MSRIIGRTLRIRQIFLKELRQNINQRRNLGLAANIGEFGERDAFITEGLPSRDVQVEEFAAYVVKTQTDNVGIAFPATLQGGAYGFGKVGRLDQSMIVVPSFRTLPDGKLLQSPKEAKYIYKMKIIFASPNYPLYFAVPIEFGFNQNTLFHNHI</sequence>
<dbReference type="EMBL" id="OU015567">
    <property type="protein sequence ID" value="CAG5114328.1"/>
    <property type="molecule type" value="Genomic_DNA"/>
</dbReference>
<proteinExistence type="predicted"/>
<organism evidence="1 2">
    <name type="scientific">Oikopleura dioica</name>
    <name type="common">Tunicate</name>
    <dbReference type="NCBI Taxonomy" id="34765"/>
    <lineage>
        <taxon>Eukaryota</taxon>
        <taxon>Metazoa</taxon>
        <taxon>Chordata</taxon>
        <taxon>Tunicata</taxon>
        <taxon>Appendicularia</taxon>
        <taxon>Copelata</taxon>
        <taxon>Oikopleuridae</taxon>
        <taxon>Oikopleura</taxon>
    </lineage>
</organism>
<reference evidence="1 2" key="1">
    <citation type="submission" date="2021-04" db="EMBL/GenBank/DDBJ databases">
        <authorList>
            <person name="Bliznina A."/>
        </authorList>
    </citation>
    <scope>NUCLEOTIDE SEQUENCE [LARGE SCALE GENOMIC DNA]</scope>
</reference>